<evidence type="ECO:0000259" key="3">
    <source>
        <dbReference type="PROSITE" id="PS50043"/>
    </source>
</evidence>
<sequence>MGRTMLEREAELAVLGEAARDAGDGAGAVALIHGEAGIGKSSLVEAIRGVLPAEGRLLVGYCDDLATPRVLGPLRDLIGSVGTGLTRALERGDRGEVLEALRSELGWAKHPTVLAVEDVHWADEATLDVLRYLVRRAAQMPLVLVLTYRDDELGTDHPLRQLLGVASRVERVRRLRLARLTVSAVRRLSAAVDIDVDEVFAVTSGNPYFVAEVLAAGDPAAVPLTIADAVQARLAKLDPATVETLEQLAVVPSALQPWLVDALVPAGPAALAPAEQHGLLTVAPGRVSFRHELARRAVVDSMPAARRMAANRRVLAALLDRPGIDVSRVMHHAAEAADTGVILEYGPIAAREATAAGAHREAVAHLRLLLDQHPVLAPRAEAELWESFAVESYTINAPAHDVRAAQRRAVELRRGDDPRALGASLRWLSRICWWAGDPDGAGAAADEAIAVLTAAGADDLLAMAWSNKAQLHALAGRDAETIVAAERAIALGRDTPATLSHALNNLGMALHRQGGAAALSTMEESLRVALAANETEHACRAYVNLIWDDLELLRLDDVRRRLAEAIELAERSEFLMYWRYLQVAQGALHFATADWDEVVPAAAYALDASPPVRCAALTVIGRTRLRRGEPDAIDTLREAWQIALPLRESQWIGPAAAALGEAAMLAGDAGTALAELSEADELARRFGTVAVRAELAYWLGRAGRPVGGQGLDHPYALLADGRWREAADAWHTAGCRYEHAVALAESPDADDQLAALAGLDALGAEPQARLVRTSLRRLGARVPRGPVPTTRVNPAGLTERQAEIVQLLAQDLTNAEIAGQLVLSVRTVDSHVAAALTKLGVRTRQEAVARAAGLGILPPQP</sequence>
<feature type="domain" description="HTH luxR-type" evidence="3">
    <location>
        <begin position="790"/>
        <end position="855"/>
    </location>
</feature>
<dbReference type="GO" id="GO:0004016">
    <property type="term" value="F:adenylate cyclase activity"/>
    <property type="evidence" value="ECO:0007669"/>
    <property type="project" value="TreeGrafter"/>
</dbReference>
<dbReference type="CDD" id="cd06170">
    <property type="entry name" value="LuxR_C_like"/>
    <property type="match status" value="1"/>
</dbReference>
<dbReference type="PRINTS" id="PR00038">
    <property type="entry name" value="HTHLUXR"/>
</dbReference>
<dbReference type="PANTHER" id="PTHR16305">
    <property type="entry name" value="TESTICULAR SOLUBLE ADENYLYL CYCLASE"/>
    <property type="match status" value="1"/>
</dbReference>
<dbReference type="PANTHER" id="PTHR16305:SF35">
    <property type="entry name" value="TRANSCRIPTIONAL ACTIVATOR DOMAIN"/>
    <property type="match status" value="1"/>
</dbReference>
<gene>
    <name evidence="4" type="ORF">Vau01_048710</name>
</gene>
<dbReference type="Gene3D" id="1.25.40.10">
    <property type="entry name" value="Tetratricopeptide repeat domain"/>
    <property type="match status" value="1"/>
</dbReference>
<evidence type="ECO:0000256" key="2">
    <source>
        <dbReference type="ARBA" id="ARBA00022840"/>
    </source>
</evidence>
<dbReference type="Pfam" id="PF13191">
    <property type="entry name" value="AAA_16"/>
    <property type="match status" value="1"/>
</dbReference>
<dbReference type="PROSITE" id="PS50043">
    <property type="entry name" value="HTH_LUXR_2"/>
    <property type="match status" value="1"/>
</dbReference>
<dbReference type="SUPFAM" id="SSF52540">
    <property type="entry name" value="P-loop containing nucleoside triphosphate hydrolases"/>
    <property type="match status" value="1"/>
</dbReference>
<keyword evidence="2" id="KW-0067">ATP-binding</keyword>
<accession>A0A8J4E041</accession>
<evidence type="ECO:0000313" key="4">
    <source>
        <dbReference type="EMBL" id="GIJ57355.1"/>
    </source>
</evidence>
<keyword evidence="5" id="KW-1185">Reference proteome</keyword>
<dbReference type="InterPro" id="IPR041664">
    <property type="entry name" value="AAA_16"/>
</dbReference>
<protein>
    <submittedName>
        <fullName evidence="4">LuxR family transcriptional regulator</fullName>
    </submittedName>
</protein>
<reference evidence="4" key="1">
    <citation type="submission" date="2021-01" db="EMBL/GenBank/DDBJ databases">
        <title>Whole genome shotgun sequence of Virgisporangium aurantiacum NBRC 16421.</title>
        <authorList>
            <person name="Komaki H."/>
            <person name="Tamura T."/>
        </authorList>
    </citation>
    <scope>NUCLEOTIDE SEQUENCE</scope>
    <source>
        <strain evidence="4">NBRC 16421</strain>
    </source>
</reference>
<dbReference type="InterPro" id="IPR011990">
    <property type="entry name" value="TPR-like_helical_dom_sf"/>
</dbReference>
<dbReference type="RefSeq" id="WP_239151810.1">
    <property type="nucleotide sequence ID" value="NZ_BOPG01000031.1"/>
</dbReference>
<comment type="caution">
    <text evidence="4">The sequence shown here is derived from an EMBL/GenBank/DDBJ whole genome shotgun (WGS) entry which is preliminary data.</text>
</comment>
<dbReference type="Gene3D" id="1.10.10.10">
    <property type="entry name" value="Winged helix-like DNA-binding domain superfamily/Winged helix DNA-binding domain"/>
    <property type="match status" value="1"/>
</dbReference>
<name>A0A8J4E041_9ACTN</name>
<dbReference type="GO" id="GO:0005737">
    <property type="term" value="C:cytoplasm"/>
    <property type="evidence" value="ECO:0007669"/>
    <property type="project" value="TreeGrafter"/>
</dbReference>
<dbReference type="GO" id="GO:0006355">
    <property type="term" value="P:regulation of DNA-templated transcription"/>
    <property type="evidence" value="ECO:0007669"/>
    <property type="project" value="InterPro"/>
</dbReference>
<dbReference type="InterPro" id="IPR016032">
    <property type="entry name" value="Sig_transdc_resp-reg_C-effctor"/>
</dbReference>
<dbReference type="InterPro" id="IPR036388">
    <property type="entry name" value="WH-like_DNA-bd_sf"/>
</dbReference>
<dbReference type="SUPFAM" id="SSF46894">
    <property type="entry name" value="C-terminal effector domain of the bipartite response regulators"/>
    <property type="match status" value="1"/>
</dbReference>
<proteinExistence type="predicted"/>
<dbReference type="AlphaFoldDB" id="A0A8J4E041"/>
<keyword evidence="1" id="KW-0547">Nucleotide-binding</keyword>
<dbReference type="GO" id="GO:0005524">
    <property type="term" value="F:ATP binding"/>
    <property type="evidence" value="ECO:0007669"/>
    <property type="project" value="UniProtKB-KW"/>
</dbReference>
<evidence type="ECO:0000256" key="1">
    <source>
        <dbReference type="ARBA" id="ARBA00022741"/>
    </source>
</evidence>
<dbReference type="InterPro" id="IPR027417">
    <property type="entry name" value="P-loop_NTPase"/>
</dbReference>
<dbReference type="GO" id="GO:0003677">
    <property type="term" value="F:DNA binding"/>
    <property type="evidence" value="ECO:0007669"/>
    <property type="project" value="InterPro"/>
</dbReference>
<evidence type="ECO:0000313" key="5">
    <source>
        <dbReference type="Proteomes" id="UP000612585"/>
    </source>
</evidence>
<dbReference type="Proteomes" id="UP000612585">
    <property type="component" value="Unassembled WGS sequence"/>
</dbReference>
<organism evidence="4 5">
    <name type="scientific">Virgisporangium aurantiacum</name>
    <dbReference type="NCBI Taxonomy" id="175570"/>
    <lineage>
        <taxon>Bacteria</taxon>
        <taxon>Bacillati</taxon>
        <taxon>Actinomycetota</taxon>
        <taxon>Actinomycetes</taxon>
        <taxon>Micromonosporales</taxon>
        <taxon>Micromonosporaceae</taxon>
        <taxon>Virgisporangium</taxon>
    </lineage>
</organism>
<dbReference type="SUPFAM" id="SSF48452">
    <property type="entry name" value="TPR-like"/>
    <property type="match status" value="1"/>
</dbReference>
<dbReference type="Pfam" id="PF00196">
    <property type="entry name" value="GerE"/>
    <property type="match status" value="1"/>
</dbReference>
<dbReference type="EMBL" id="BOPG01000031">
    <property type="protein sequence ID" value="GIJ57355.1"/>
    <property type="molecule type" value="Genomic_DNA"/>
</dbReference>
<dbReference type="PROSITE" id="PS00622">
    <property type="entry name" value="HTH_LUXR_1"/>
    <property type="match status" value="1"/>
</dbReference>
<dbReference type="InterPro" id="IPR000792">
    <property type="entry name" value="Tscrpt_reg_LuxR_C"/>
</dbReference>
<dbReference type="SMART" id="SM00421">
    <property type="entry name" value="HTH_LUXR"/>
    <property type="match status" value="1"/>
</dbReference>